<organism evidence="4 5">
    <name type="scientific">Arcticibacter tournemirensis</name>
    <dbReference type="NCBI Taxonomy" id="699437"/>
    <lineage>
        <taxon>Bacteria</taxon>
        <taxon>Pseudomonadati</taxon>
        <taxon>Bacteroidota</taxon>
        <taxon>Sphingobacteriia</taxon>
        <taxon>Sphingobacteriales</taxon>
        <taxon>Sphingobacteriaceae</taxon>
        <taxon>Arcticibacter</taxon>
    </lineage>
</organism>
<keyword evidence="1" id="KW-0472">Membrane</keyword>
<keyword evidence="1" id="KW-1133">Transmembrane helix</keyword>
<evidence type="ECO:0000256" key="2">
    <source>
        <dbReference type="SAM" id="SignalP"/>
    </source>
</evidence>
<evidence type="ECO:0000313" key="5">
    <source>
        <dbReference type="Proteomes" id="UP000290848"/>
    </source>
</evidence>
<dbReference type="EMBL" id="RXOC01000001">
    <property type="protein sequence ID" value="RXF72371.1"/>
    <property type="molecule type" value="Genomic_DNA"/>
</dbReference>
<proteinExistence type="predicted"/>
<reference evidence="4 5" key="1">
    <citation type="submission" date="2018-12" db="EMBL/GenBank/DDBJ databases">
        <title>The Draft Genome Sequence of the Soil Bacterium Pedobacter tournemirensis R1.</title>
        <authorList>
            <person name="He J."/>
        </authorList>
    </citation>
    <scope>NUCLEOTIDE SEQUENCE [LARGE SCALE GENOMIC DNA]</scope>
    <source>
        <strain evidence="4 5">R1</strain>
    </source>
</reference>
<feature type="signal peptide" evidence="2">
    <location>
        <begin position="1"/>
        <end position="19"/>
    </location>
</feature>
<accession>A0A4Q0MFS0</accession>
<feature type="domain" description="DUF6377" evidence="3">
    <location>
        <begin position="253"/>
        <end position="492"/>
    </location>
</feature>
<evidence type="ECO:0000256" key="1">
    <source>
        <dbReference type="SAM" id="Phobius"/>
    </source>
</evidence>
<dbReference type="AlphaFoldDB" id="A0A4Q0MFS0"/>
<dbReference type="Proteomes" id="UP000290848">
    <property type="component" value="Unassembled WGS sequence"/>
</dbReference>
<sequence>MMKLFYPFLFLLISLAVRGENGNAKLMAQLKAELAKKSVYDNQKERVIAGLKLELERCASNDLERKYQLCNRLFEEYKSYQYDSAYVYTQKMIRLSVAMHDLPKQYESKIKLGIILMSSGMFIETRDCLDQVDPRILDPKSKRLYYRLKCVFYAELANYNNDKYYTRHYQDESHKYLDSAIALAEKGSFEQIMYKAEVPDTAGQKQSNYKYYEQLLYHHKLTQHQTAMIAAALADHYEGDERMRLLYIAAINDIKSSIKETVAIYKLGRNLYRNGDVRDAYFFMQEALNNAEFYGSRLHKIEIASILPDIAANKILITENAKNKFIIYLLTSLIIVVIISLISFIVFIQLKRLRVKERIIAEKNNQLEKINVRLSEDARIKEEYIGYFFNIFSEYILKLEKLKRNGERKMKSQQYEDILALFSQINIKKERDHLFRTFDRVFLKLFPNFVQSFNALLKPEDQIWPRDNEVLNAHLRIFALVRLGITDNETIAKILEYSVNTVYTYKFRIKTKALVKPDDFDTSIMDIKVVAEP</sequence>
<feature type="transmembrane region" description="Helical" evidence="1">
    <location>
        <begin position="325"/>
        <end position="348"/>
    </location>
</feature>
<evidence type="ECO:0000313" key="4">
    <source>
        <dbReference type="EMBL" id="RXF72371.1"/>
    </source>
</evidence>
<protein>
    <recommendedName>
        <fullName evidence="3">DUF6377 domain-containing protein</fullName>
    </recommendedName>
</protein>
<evidence type="ECO:0000259" key="3">
    <source>
        <dbReference type="Pfam" id="PF19904"/>
    </source>
</evidence>
<keyword evidence="1" id="KW-0812">Transmembrane</keyword>
<dbReference type="RefSeq" id="WP_161973334.1">
    <property type="nucleotide sequence ID" value="NZ_RXOC01000001.1"/>
</dbReference>
<gene>
    <name evidence="4" type="ORF">EKH83_01180</name>
</gene>
<feature type="chain" id="PRO_5020350418" description="DUF6377 domain-containing protein" evidence="2">
    <location>
        <begin position="20"/>
        <end position="533"/>
    </location>
</feature>
<dbReference type="Pfam" id="PF19904">
    <property type="entry name" value="DUF6377"/>
    <property type="match status" value="1"/>
</dbReference>
<name>A0A4Q0MFS0_9SPHI</name>
<comment type="caution">
    <text evidence="4">The sequence shown here is derived from an EMBL/GenBank/DDBJ whole genome shotgun (WGS) entry which is preliminary data.</text>
</comment>
<dbReference type="InterPro" id="IPR045957">
    <property type="entry name" value="DUF6377"/>
</dbReference>
<keyword evidence="2" id="KW-0732">Signal</keyword>